<evidence type="ECO:0000313" key="4">
    <source>
        <dbReference type="Proteomes" id="UP001521785"/>
    </source>
</evidence>
<feature type="compositionally biased region" description="Basic and acidic residues" evidence="2">
    <location>
        <begin position="776"/>
        <end position="800"/>
    </location>
</feature>
<evidence type="ECO:0000313" key="3">
    <source>
        <dbReference type="EMBL" id="KAL1602338.1"/>
    </source>
</evidence>
<reference evidence="3 4" key="1">
    <citation type="submission" date="2024-02" db="EMBL/GenBank/DDBJ databases">
        <title>De novo assembly and annotation of 12 fungi associated with fruit tree decline syndrome in Ontario, Canada.</title>
        <authorList>
            <person name="Sulman M."/>
            <person name="Ellouze W."/>
            <person name="Ilyukhin E."/>
        </authorList>
    </citation>
    <scope>NUCLEOTIDE SEQUENCE [LARGE SCALE GENOMIC DNA]</scope>
    <source>
        <strain evidence="3 4">M42-189</strain>
    </source>
</reference>
<feature type="coiled-coil region" evidence="1">
    <location>
        <begin position="244"/>
        <end position="339"/>
    </location>
</feature>
<feature type="region of interest" description="Disordered" evidence="2">
    <location>
        <begin position="175"/>
        <end position="214"/>
    </location>
</feature>
<name>A0ABR3RDN4_9PLEO</name>
<feature type="compositionally biased region" description="Basic and acidic residues" evidence="2">
    <location>
        <begin position="812"/>
        <end position="824"/>
    </location>
</feature>
<feature type="compositionally biased region" description="Basic and acidic residues" evidence="2">
    <location>
        <begin position="733"/>
        <end position="743"/>
    </location>
</feature>
<accession>A0ABR3RDN4</accession>
<sequence>MSTQSLLDSVTNSLSVYDKMSIDQNLRLPISKWSDKPTPTFLVQVLRDTRNNAILVFTAVGERLGLDVRYLSRIIEDRWTPHFPLSRMASVAITTALPGAFLAFIRRHPTSWAARHQTKIANALHVFALVTVANQRLSIQDLLVAALVVVSFEALQRVMHESETPPAVETLSSQTYGAGAQSDMSGSPRPVNLTRKHSASNPESLSLSSGSKDAEIDRMHKRLAESRMTEKARDIDLKRTKADLNNARATLTETFAEYASLRDELKTMKQTLGRDHQAVIYRKDIELFALRKANEQKENYIKEREVKLDDIYRQHKAALERKDTELRNVKERMLFLERQTSPKFQTDDKVDSATESDSQGALQIKFLRVKGRNSTEVDDQTLDEKDDEIAKLKTELAGAVAAGDALSNAQIELRRAWDATSEVQQALNDERRQHVQNQEKLREAALQIEELTNNAQRPSPTRLDTIEEQNAQELEAMFNTAQQDNSRLYGEVEALEKRVREANARVFMSEQAAEALCEQLRLEKAINDDMETARPSLVHRVHFQRMEGQLKESREKLEDRDEEIKKLQTAATERDAKIEEIRKANEASSSAQTKIQEENERLKQNIKDLESTKEQLMLDHERLARHRARNRTTSAEHTSARSSSATLIHEPPQPPAVTAPAEEEPPLPARPVSVAPTTPTSSSIQGTPERHLRRDPPPNRLSMISNDVPPVELRHSRRKSLTLKGLMRKIVRKDEDEVADKTAVETPRPKTALTPKDKNALLRPKTAAPDSTAGKKPKEEDRPKTAAPAKEDSGHRRFYSEGRPNTAVTGIRKGEGEVREEVGRPKSRGWGAS</sequence>
<gene>
    <name evidence="3" type="ORF">SLS60_005754</name>
</gene>
<feature type="region of interest" description="Disordered" evidence="2">
    <location>
        <begin position="733"/>
        <end position="833"/>
    </location>
</feature>
<evidence type="ECO:0000256" key="1">
    <source>
        <dbReference type="SAM" id="Coils"/>
    </source>
</evidence>
<feature type="region of interest" description="Disordered" evidence="2">
    <location>
        <begin position="626"/>
        <end position="716"/>
    </location>
</feature>
<feature type="compositionally biased region" description="Polar residues" evidence="2">
    <location>
        <begin position="631"/>
        <end position="646"/>
    </location>
</feature>
<feature type="compositionally biased region" description="Low complexity" evidence="2">
    <location>
        <begin position="199"/>
        <end position="211"/>
    </location>
</feature>
<evidence type="ECO:0000256" key="2">
    <source>
        <dbReference type="SAM" id="MobiDB-lite"/>
    </source>
</evidence>
<feature type="coiled-coil region" evidence="1">
    <location>
        <begin position="478"/>
        <end position="512"/>
    </location>
</feature>
<feature type="coiled-coil region" evidence="1">
    <location>
        <begin position="543"/>
        <end position="626"/>
    </location>
</feature>
<feature type="coiled-coil region" evidence="1">
    <location>
        <begin position="382"/>
        <end position="454"/>
    </location>
</feature>
<dbReference type="EMBL" id="JAKJXO020000007">
    <property type="protein sequence ID" value="KAL1602338.1"/>
    <property type="molecule type" value="Genomic_DNA"/>
</dbReference>
<feature type="compositionally biased region" description="Low complexity" evidence="2">
    <location>
        <begin position="670"/>
        <end position="683"/>
    </location>
</feature>
<proteinExistence type="predicted"/>
<organism evidence="3 4">
    <name type="scientific">Paraconiothyrium brasiliense</name>
    <dbReference type="NCBI Taxonomy" id="300254"/>
    <lineage>
        <taxon>Eukaryota</taxon>
        <taxon>Fungi</taxon>
        <taxon>Dikarya</taxon>
        <taxon>Ascomycota</taxon>
        <taxon>Pezizomycotina</taxon>
        <taxon>Dothideomycetes</taxon>
        <taxon>Pleosporomycetidae</taxon>
        <taxon>Pleosporales</taxon>
        <taxon>Massarineae</taxon>
        <taxon>Didymosphaeriaceae</taxon>
        <taxon>Paraconiothyrium</taxon>
    </lineage>
</organism>
<dbReference type="Proteomes" id="UP001521785">
    <property type="component" value="Unassembled WGS sequence"/>
</dbReference>
<keyword evidence="1" id="KW-0175">Coiled coil</keyword>
<protein>
    <submittedName>
        <fullName evidence="3">Uncharacterized protein</fullName>
    </submittedName>
</protein>
<comment type="caution">
    <text evidence="3">The sequence shown here is derived from an EMBL/GenBank/DDBJ whole genome shotgun (WGS) entry which is preliminary data.</text>
</comment>
<feature type="compositionally biased region" description="Basic and acidic residues" evidence="2">
    <location>
        <begin position="688"/>
        <end position="697"/>
    </location>
</feature>
<keyword evidence="4" id="KW-1185">Reference proteome</keyword>